<evidence type="ECO:0000256" key="3">
    <source>
        <dbReference type="ARBA" id="ARBA00022555"/>
    </source>
</evidence>
<sequence>MTTFSRKDGRRVDELRPIRITRRYLDQGEGSVYVEFGKTKVLCVATLEEGVPRWRKGSGLGWVTAEYAMLPRATNSRSQRESVKGKVGGRTSEISRLIGRSLRSVVDFEALGENTIVLDCDVLQADGGTRTASITGAYVALADAVNCGIERGWIKPRATTPVLRDSMSAISVGVVDGVAVLDLPYVEDVAAETDMNVVMTGSGKFVEVQGTAEEQPFDRDLLNDMIDLAISGTAQLTELQLQALDSEQAVELGQWDC</sequence>
<dbReference type="SUPFAM" id="SSF55666">
    <property type="entry name" value="Ribonuclease PH domain 2-like"/>
    <property type="match status" value="1"/>
</dbReference>
<keyword evidence="5 7" id="KW-0548">Nucleotidyltransferase</keyword>
<evidence type="ECO:0000259" key="9">
    <source>
        <dbReference type="Pfam" id="PF03725"/>
    </source>
</evidence>
<name>A0ABT9NFT5_9ACTO</name>
<evidence type="ECO:0000259" key="8">
    <source>
        <dbReference type="Pfam" id="PF01138"/>
    </source>
</evidence>
<reference evidence="10 11" key="1">
    <citation type="submission" date="2023-07" db="EMBL/GenBank/DDBJ databases">
        <title>Sequencing the genomes of 1000 actinobacteria strains.</title>
        <authorList>
            <person name="Klenk H.-P."/>
        </authorList>
    </citation>
    <scope>NUCLEOTIDE SEQUENCE [LARGE SCALE GENOMIC DNA]</scope>
    <source>
        <strain evidence="10 11">DSM 17163</strain>
    </source>
</reference>
<feature type="binding site" evidence="7">
    <location>
        <position position="90"/>
    </location>
    <ligand>
        <name>phosphate</name>
        <dbReference type="ChEBI" id="CHEBI:43474"/>
        <note>substrate</note>
    </ligand>
</feature>
<evidence type="ECO:0000256" key="6">
    <source>
        <dbReference type="ARBA" id="ARBA00022884"/>
    </source>
</evidence>
<dbReference type="HAMAP" id="MF_00564">
    <property type="entry name" value="RNase_PH"/>
    <property type="match status" value="1"/>
</dbReference>
<feature type="domain" description="Exoribonuclease phosphorolytic" evidence="8">
    <location>
        <begin position="14"/>
        <end position="144"/>
    </location>
</feature>
<comment type="catalytic activity">
    <reaction evidence="7">
        <text>tRNA(n+1) + phosphate = tRNA(n) + a ribonucleoside 5'-diphosphate</text>
        <dbReference type="Rhea" id="RHEA:10628"/>
        <dbReference type="Rhea" id="RHEA-COMP:17343"/>
        <dbReference type="Rhea" id="RHEA-COMP:17344"/>
        <dbReference type="ChEBI" id="CHEBI:43474"/>
        <dbReference type="ChEBI" id="CHEBI:57930"/>
        <dbReference type="ChEBI" id="CHEBI:173114"/>
        <dbReference type="EC" id="2.7.7.56"/>
    </reaction>
</comment>
<evidence type="ECO:0000313" key="11">
    <source>
        <dbReference type="Proteomes" id="UP001243212"/>
    </source>
</evidence>
<dbReference type="EMBL" id="JAUSQX010000001">
    <property type="protein sequence ID" value="MDP9805713.1"/>
    <property type="molecule type" value="Genomic_DNA"/>
</dbReference>
<dbReference type="PANTHER" id="PTHR11953">
    <property type="entry name" value="EXOSOME COMPLEX COMPONENT"/>
    <property type="match status" value="1"/>
</dbReference>
<keyword evidence="4 7" id="KW-0819">tRNA processing</keyword>
<dbReference type="PANTHER" id="PTHR11953:SF0">
    <property type="entry name" value="EXOSOME COMPLEX COMPONENT RRP41"/>
    <property type="match status" value="1"/>
</dbReference>
<proteinExistence type="inferred from homology"/>
<comment type="similarity">
    <text evidence="1 7">Belongs to the RNase PH family.</text>
</comment>
<dbReference type="Gene3D" id="3.30.230.70">
    <property type="entry name" value="GHMP Kinase, N-terminal domain"/>
    <property type="match status" value="1"/>
</dbReference>
<dbReference type="Proteomes" id="UP001243212">
    <property type="component" value="Unassembled WGS sequence"/>
</dbReference>
<protein>
    <recommendedName>
        <fullName evidence="7">Ribonuclease PH</fullName>
        <shortName evidence="7">RNase PH</shortName>
        <ecNumber evidence="7">2.7.7.56</ecNumber>
    </recommendedName>
    <alternativeName>
        <fullName evidence="7">tRNA nucleotidyltransferase</fullName>
    </alternativeName>
</protein>
<dbReference type="InterPro" id="IPR001247">
    <property type="entry name" value="ExoRNase_PH_dom1"/>
</dbReference>
<dbReference type="CDD" id="cd11362">
    <property type="entry name" value="RNase_PH_bact"/>
    <property type="match status" value="1"/>
</dbReference>
<dbReference type="InterPro" id="IPR027408">
    <property type="entry name" value="PNPase/RNase_PH_dom_sf"/>
</dbReference>
<comment type="function">
    <text evidence="7">Phosphorolytic 3'-5' exoribonuclease that plays an important role in tRNA 3'-end maturation. Removes nucleotide residues following the 3'-CCA terminus of tRNAs; can also add nucleotides to the ends of RNA molecules by using nucleoside diphosphates as substrates, but this may not be physiologically important. Probably plays a role in initiation of 16S rRNA degradation (leading to ribosome degradation) during starvation.</text>
</comment>
<keyword evidence="11" id="KW-1185">Reference proteome</keyword>
<keyword evidence="2 7" id="KW-0698">rRNA processing</keyword>
<dbReference type="Pfam" id="PF03725">
    <property type="entry name" value="RNase_PH_C"/>
    <property type="match status" value="1"/>
</dbReference>
<dbReference type="InterPro" id="IPR015847">
    <property type="entry name" value="ExoRNase_PH_dom2"/>
</dbReference>
<evidence type="ECO:0000256" key="2">
    <source>
        <dbReference type="ARBA" id="ARBA00022552"/>
    </source>
</evidence>
<dbReference type="InterPro" id="IPR002381">
    <property type="entry name" value="RNase_PH_bac-type"/>
</dbReference>
<comment type="subunit">
    <text evidence="7">Homohexameric ring arranged as a trimer of dimers.</text>
</comment>
<organism evidence="10 11">
    <name type="scientific">Trueperella bonasi</name>
    <dbReference type="NCBI Taxonomy" id="312286"/>
    <lineage>
        <taxon>Bacteria</taxon>
        <taxon>Bacillati</taxon>
        <taxon>Actinomycetota</taxon>
        <taxon>Actinomycetes</taxon>
        <taxon>Actinomycetales</taxon>
        <taxon>Actinomycetaceae</taxon>
        <taxon>Trueperella</taxon>
    </lineage>
</organism>
<evidence type="ECO:0000313" key="10">
    <source>
        <dbReference type="EMBL" id="MDP9805713.1"/>
    </source>
</evidence>
<dbReference type="Pfam" id="PF01138">
    <property type="entry name" value="RNase_PH"/>
    <property type="match status" value="1"/>
</dbReference>
<gene>
    <name evidence="7" type="primary">rph</name>
    <name evidence="10" type="ORF">J2S70_000295</name>
</gene>
<dbReference type="InterPro" id="IPR020568">
    <property type="entry name" value="Ribosomal_Su5_D2-typ_SF"/>
</dbReference>
<dbReference type="SUPFAM" id="SSF54211">
    <property type="entry name" value="Ribosomal protein S5 domain 2-like"/>
    <property type="match status" value="1"/>
</dbReference>
<dbReference type="GO" id="GO:0009022">
    <property type="term" value="F:tRNA nucleotidyltransferase activity"/>
    <property type="evidence" value="ECO:0007669"/>
    <property type="project" value="UniProtKB-EC"/>
</dbReference>
<evidence type="ECO:0000256" key="1">
    <source>
        <dbReference type="ARBA" id="ARBA00006678"/>
    </source>
</evidence>
<dbReference type="RefSeq" id="WP_307681980.1">
    <property type="nucleotide sequence ID" value="NZ_JAUSQX010000001.1"/>
</dbReference>
<evidence type="ECO:0000256" key="4">
    <source>
        <dbReference type="ARBA" id="ARBA00022694"/>
    </source>
</evidence>
<keyword evidence="6" id="KW-0694">RNA-binding</keyword>
<dbReference type="NCBIfam" id="TIGR01966">
    <property type="entry name" value="RNasePH"/>
    <property type="match status" value="1"/>
</dbReference>
<dbReference type="EC" id="2.7.7.56" evidence="7"/>
<comment type="caution">
    <text evidence="10">The sequence shown here is derived from an EMBL/GenBank/DDBJ whole genome shotgun (WGS) entry which is preliminary data.</text>
</comment>
<dbReference type="InterPro" id="IPR036345">
    <property type="entry name" value="ExoRNase_PH_dom2_sf"/>
</dbReference>
<feature type="domain" description="Exoribonuclease phosphorolytic" evidence="9">
    <location>
        <begin position="167"/>
        <end position="231"/>
    </location>
</feature>
<evidence type="ECO:0000256" key="7">
    <source>
        <dbReference type="HAMAP-Rule" id="MF_00564"/>
    </source>
</evidence>
<keyword evidence="7 10" id="KW-0808">Transferase</keyword>
<accession>A0ABT9NFT5</accession>
<dbReference type="PROSITE" id="PS01277">
    <property type="entry name" value="RIBONUCLEASE_PH"/>
    <property type="match status" value="1"/>
</dbReference>
<feature type="binding site" evidence="7">
    <location>
        <begin position="128"/>
        <end position="130"/>
    </location>
    <ligand>
        <name>phosphate</name>
        <dbReference type="ChEBI" id="CHEBI:43474"/>
        <note>substrate</note>
    </ligand>
</feature>
<evidence type="ECO:0000256" key="5">
    <source>
        <dbReference type="ARBA" id="ARBA00022695"/>
    </source>
</evidence>
<dbReference type="InterPro" id="IPR018336">
    <property type="entry name" value="RNase_PH_CS"/>
</dbReference>
<keyword evidence="3 7" id="KW-0820">tRNA-binding</keyword>
<dbReference type="InterPro" id="IPR050080">
    <property type="entry name" value="RNase_PH"/>
</dbReference>